<dbReference type="Gene3D" id="1.10.8.10">
    <property type="entry name" value="DNA helicase RuvA subunit, C-terminal domain"/>
    <property type="match status" value="1"/>
</dbReference>
<dbReference type="PROSITE" id="PS00092">
    <property type="entry name" value="N6_MTASE"/>
    <property type="match status" value="1"/>
</dbReference>
<dbReference type="InterPro" id="IPR007848">
    <property type="entry name" value="Small_mtfrase_dom"/>
</dbReference>
<keyword evidence="3" id="KW-0949">S-adenosyl-L-methionine</keyword>
<dbReference type="InterPro" id="IPR002052">
    <property type="entry name" value="DNA_methylase_N6_adenine_CS"/>
</dbReference>
<dbReference type="GO" id="GO:0036009">
    <property type="term" value="F:protein-glutamine N-methyltransferase activity"/>
    <property type="evidence" value="ECO:0007669"/>
    <property type="project" value="InterPro"/>
</dbReference>
<organism evidence="5">
    <name type="scientific">hydrothermal vent metagenome</name>
    <dbReference type="NCBI Taxonomy" id="652676"/>
    <lineage>
        <taxon>unclassified sequences</taxon>
        <taxon>metagenomes</taxon>
        <taxon>ecological metagenomes</taxon>
    </lineage>
</organism>
<accession>A0A3B1AK22</accession>
<dbReference type="AlphaFoldDB" id="A0A3B1AK22"/>
<dbReference type="NCBIfam" id="TIGR03533">
    <property type="entry name" value="L3_gln_methyl"/>
    <property type="match status" value="1"/>
</dbReference>
<dbReference type="PANTHER" id="PTHR47806">
    <property type="entry name" value="50S RIBOSOMAL PROTEIN L3 GLUTAMINE METHYLTRANSFERASE"/>
    <property type="match status" value="1"/>
</dbReference>
<dbReference type="GO" id="GO:0005840">
    <property type="term" value="C:ribosome"/>
    <property type="evidence" value="ECO:0007669"/>
    <property type="project" value="UniProtKB-KW"/>
</dbReference>
<dbReference type="Gene3D" id="3.40.50.150">
    <property type="entry name" value="Vaccinia Virus protein VP39"/>
    <property type="match status" value="1"/>
</dbReference>
<dbReference type="InterPro" id="IPR017127">
    <property type="entry name" value="Ribosome_uL3_MTase"/>
</dbReference>
<proteinExistence type="predicted"/>
<evidence type="ECO:0000259" key="4">
    <source>
        <dbReference type="Pfam" id="PF05175"/>
    </source>
</evidence>
<reference evidence="5" key="1">
    <citation type="submission" date="2018-06" db="EMBL/GenBank/DDBJ databases">
        <authorList>
            <person name="Zhirakovskaya E."/>
        </authorList>
    </citation>
    <scope>NUCLEOTIDE SEQUENCE</scope>
</reference>
<dbReference type="EMBL" id="UOFS01000013">
    <property type="protein sequence ID" value="VAW93016.1"/>
    <property type="molecule type" value="Genomic_DNA"/>
</dbReference>
<dbReference type="GO" id="GO:0005829">
    <property type="term" value="C:cytosol"/>
    <property type="evidence" value="ECO:0007669"/>
    <property type="project" value="TreeGrafter"/>
</dbReference>
<evidence type="ECO:0000256" key="1">
    <source>
        <dbReference type="ARBA" id="ARBA00022603"/>
    </source>
</evidence>
<dbReference type="InterPro" id="IPR004556">
    <property type="entry name" value="HemK-like"/>
</dbReference>
<feature type="domain" description="Methyltransferase small" evidence="4">
    <location>
        <begin position="136"/>
        <end position="230"/>
    </location>
</feature>
<dbReference type="PIRSF" id="PIRSF037167">
    <property type="entry name" value="Mtase_YfcB_prd"/>
    <property type="match status" value="1"/>
</dbReference>
<evidence type="ECO:0000256" key="2">
    <source>
        <dbReference type="ARBA" id="ARBA00022679"/>
    </source>
</evidence>
<dbReference type="EC" id="2.1.1.298" evidence="5"/>
<evidence type="ECO:0000256" key="3">
    <source>
        <dbReference type="ARBA" id="ARBA00022691"/>
    </source>
</evidence>
<dbReference type="SUPFAM" id="SSF53335">
    <property type="entry name" value="S-adenosyl-L-methionine-dependent methyltransferases"/>
    <property type="match status" value="1"/>
</dbReference>
<dbReference type="NCBIfam" id="TIGR00536">
    <property type="entry name" value="hemK_fam"/>
    <property type="match status" value="1"/>
</dbReference>
<keyword evidence="5" id="KW-0689">Ribosomal protein</keyword>
<dbReference type="PANTHER" id="PTHR47806:SF1">
    <property type="entry name" value="RIBOSOMAL PROTEIN UL3 GLUTAMINE METHYLTRANSFERASE"/>
    <property type="match status" value="1"/>
</dbReference>
<evidence type="ECO:0000313" key="5">
    <source>
        <dbReference type="EMBL" id="VAW93016.1"/>
    </source>
</evidence>
<keyword evidence="5" id="KW-0687">Ribonucleoprotein</keyword>
<dbReference type="GO" id="GO:0032259">
    <property type="term" value="P:methylation"/>
    <property type="evidence" value="ECO:0007669"/>
    <property type="project" value="UniProtKB-KW"/>
</dbReference>
<protein>
    <submittedName>
        <fullName evidence="5">Ribosomal protein L3 N(5)-glutamine methyltransferase</fullName>
        <ecNumber evidence="5">2.1.1.298</ecNumber>
    </submittedName>
</protein>
<dbReference type="GO" id="GO:0003676">
    <property type="term" value="F:nucleic acid binding"/>
    <property type="evidence" value="ECO:0007669"/>
    <property type="project" value="InterPro"/>
</dbReference>
<keyword evidence="1 5" id="KW-0489">Methyltransferase</keyword>
<keyword evidence="2 5" id="KW-0808">Transferase</keyword>
<dbReference type="CDD" id="cd02440">
    <property type="entry name" value="AdoMet_MTases"/>
    <property type="match status" value="1"/>
</dbReference>
<sequence length="313" mass="34804">MTENYSSTLKLNLKLDTVRSAVESGAQCFDDANLFYGHGTATAIDEAAYLVSFVLGTSPIIQESEIELVLSSSQKDKIRSLFTTRVTKKIPAAYITNEAWFAGYQFYIDERVLVPRSPLAEIIDDKFSPWVTWGNKTKTVLDLCTGSGCIAIATALTMSDVKVHASDISVDALDVAKKNIDNYELFNRVSLIKSDIFDQIVDFRYDVIISNPPYVDAHDMSNLHHEFLAEPLLGLEAGKYGLDIVIPMLAEAGPYLTDDGIIIVEVGNSAVALEKMFPEIAFTWLEFEYGGGGVFLLDAKQLQKYNYLFREKC</sequence>
<name>A0A3B1AK22_9ZZZZ</name>
<gene>
    <name evidence="5" type="ORF">MNBD_GAMMA22-580</name>
</gene>
<dbReference type="InterPro" id="IPR029063">
    <property type="entry name" value="SAM-dependent_MTases_sf"/>
</dbReference>
<dbReference type="Pfam" id="PF05175">
    <property type="entry name" value="MTS"/>
    <property type="match status" value="1"/>
</dbReference>